<dbReference type="PANTHER" id="PTHR21666">
    <property type="entry name" value="PEPTIDASE-RELATED"/>
    <property type="match status" value="1"/>
</dbReference>
<dbReference type="InterPro" id="IPR016047">
    <property type="entry name" value="M23ase_b-sheet_dom"/>
</dbReference>
<keyword evidence="1" id="KW-0732">Signal</keyword>
<evidence type="ECO:0000259" key="3">
    <source>
        <dbReference type="Pfam" id="PF01551"/>
    </source>
</evidence>
<dbReference type="EMBL" id="VSSQ01002870">
    <property type="protein sequence ID" value="MPM17835.1"/>
    <property type="molecule type" value="Genomic_DNA"/>
</dbReference>
<organism evidence="5">
    <name type="scientific">bioreactor metagenome</name>
    <dbReference type="NCBI Taxonomy" id="1076179"/>
    <lineage>
        <taxon>unclassified sequences</taxon>
        <taxon>metagenomes</taxon>
        <taxon>ecological metagenomes</taxon>
    </lineage>
</organism>
<evidence type="ECO:0000256" key="1">
    <source>
        <dbReference type="ARBA" id="ARBA00022729"/>
    </source>
</evidence>
<accession>A0A644XNW8</accession>
<keyword evidence="2" id="KW-0175">Coiled coil</keyword>
<dbReference type="Pfam" id="PF01551">
    <property type="entry name" value="Peptidase_M23"/>
    <property type="match status" value="1"/>
</dbReference>
<evidence type="ECO:0000313" key="5">
    <source>
        <dbReference type="EMBL" id="MPM17835.1"/>
    </source>
</evidence>
<feature type="coiled-coil region" evidence="2">
    <location>
        <begin position="197"/>
        <end position="224"/>
    </location>
</feature>
<comment type="caution">
    <text evidence="5">The sequence shown here is derived from an EMBL/GenBank/DDBJ whole genome shotgun (WGS) entry which is preliminary data.</text>
</comment>
<evidence type="ECO:0000259" key="4">
    <source>
        <dbReference type="Pfam" id="PF24568"/>
    </source>
</evidence>
<dbReference type="InterPro" id="IPR057309">
    <property type="entry name" value="PcsB_CC"/>
</dbReference>
<dbReference type="AlphaFoldDB" id="A0A644XNW8"/>
<sequence>MKIKQTALIVIIIPFLTLTVDGQSLEQYKTQYNQIQDSEETKRAMLEVNYDTQDELKQQISELDAQLSEATVNLDKIDESMMKVIIKINNAQEEYDDAAKKREEQYERASVRIRYIYENGDTDYLGVLLRSGNISDYLVERQYISDIMEYDSNLLHELEETEKFMKQKLDEITAGEEAKEALENFRTETELKMTVMHEEKNNLLEQYRQDADAMENDLSELVAASDKVYDIITNMEENIDFVNTYTGGKLEWPVEGRYYVSSDYCGRISPVGNGYEFHTGLDIPAPEGYDIEAAEGGVVTSAELIDGYGETIIINHGDGLSTLYGHISKMLVSEGDTVERGQVIALCGATGNATGNHLHFEVRVNGEHINPWEYLERKSE</sequence>
<feature type="domain" description="Peptidoglycan hydrolase PcsB coiled-coil" evidence="4">
    <location>
        <begin position="97"/>
        <end position="168"/>
    </location>
</feature>
<dbReference type="CDD" id="cd12797">
    <property type="entry name" value="M23_peptidase"/>
    <property type="match status" value="1"/>
</dbReference>
<protein>
    <submittedName>
        <fullName evidence="5">Uncharacterized protein</fullName>
    </submittedName>
</protein>
<dbReference type="SUPFAM" id="SSF51261">
    <property type="entry name" value="Duplicated hybrid motif"/>
    <property type="match status" value="1"/>
</dbReference>
<feature type="domain" description="M23ase beta-sheet core" evidence="3">
    <location>
        <begin position="277"/>
        <end position="371"/>
    </location>
</feature>
<dbReference type="InterPro" id="IPR011055">
    <property type="entry name" value="Dup_hybrid_motif"/>
</dbReference>
<name>A0A644XNW8_9ZZZZ</name>
<gene>
    <name evidence="5" type="ORF">SDC9_64234</name>
</gene>
<dbReference type="PANTHER" id="PTHR21666:SF289">
    <property type="entry name" value="L-ALA--D-GLU ENDOPEPTIDASE"/>
    <property type="match status" value="1"/>
</dbReference>
<proteinExistence type="predicted"/>
<dbReference type="Gene3D" id="2.70.70.10">
    <property type="entry name" value="Glucose Permease (Domain IIA)"/>
    <property type="match status" value="1"/>
</dbReference>
<dbReference type="Pfam" id="PF24568">
    <property type="entry name" value="CC_PcsB"/>
    <property type="match status" value="1"/>
</dbReference>
<evidence type="ECO:0000256" key="2">
    <source>
        <dbReference type="SAM" id="Coils"/>
    </source>
</evidence>
<dbReference type="Gene3D" id="6.10.250.3150">
    <property type="match status" value="1"/>
</dbReference>
<reference evidence="5" key="1">
    <citation type="submission" date="2019-08" db="EMBL/GenBank/DDBJ databases">
        <authorList>
            <person name="Kucharzyk K."/>
            <person name="Murdoch R.W."/>
            <person name="Higgins S."/>
            <person name="Loffler F."/>
        </authorList>
    </citation>
    <scope>NUCLEOTIDE SEQUENCE</scope>
</reference>
<dbReference type="InterPro" id="IPR050570">
    <property type="entry name" value="Cell_wall_metabolism_enzyme"/>
</dbReference>
<dbReference type="GO" id="GO:0004222">
    <property type="term" value="F:metalloendopeptidase activity"/>
    <property type="evidence" value="ECO:0007669"/>
    <property type="project" value="TreeGrafter"/>
</dbReference>
<feature type="coiled-coil region" evidence="2">
    <location>
        <begin position="53"/>
        <end position="108"/>
    </location>
</feature>